<dbReference type="GO" id="GO:0005886">
    <property type="term" value="C:plasma membrane"/>
    <property type="evidence" value="ECO:0007669"/>
    <property type="project" value="TreeGrafter"/>
</dbReference>
<dbReference type="EMBL" id="CP054491">
    <property type="protein sequence ID" value="QKQ27274.1"/>
    <property type="molecule type" value="Genomic_DNA"/>
</dbReference>
<evidence type="ECO:0008006" key="4">
    <source>
        <dbReference type="Google" id="ProtNLM"/>
    </source>
</evidence>
<dbReference type="AlphaFoldDB" id="A0A6N0HY45"/>
<keyword evidence="1" id="KW-0472">Membrane</keyword>
<dbReference type="PANTHER" id="PTHR30433:SF2">
    <property type="entry name" value="MOTILITY PROTEIN A"/>
    <property type="match status" value="1"/>
</dbReference>
<dbReference type="GO" id="GO:0006935">
    <property type="term" value="P:chemotaxis"/>
    <property type="evidence" value="ECO:0007669"/>
    <property type="project" value="InterPro"/>
</dbReference>
<accession>A0A6N0HY45</accession>
<proteinExistence type="predicted"/>
<gene>
    <name evidence="2" type="ORF">HUE57_14015</name>
</gene>
<feature type="transmembrane region" description="Helical" evidence="1">
    <location>
        <begin position="7"/>
        <end position="30"/>
    </location>
</feature>
<keyword evidence="1" id="KW-0812">Transmembrane</keyword>
<name>A0A6N0HY45_9GAMM</name>
<reference evidence="2 3" key="1">
    <citation type="submission" date="2020-05" db="EMBL/GenBank/DDBJ databases">
        <title>Horizontal transmission and recombination maintain forever young bacterial symbiont genomes.</title>
        <authorList>
            <person name="Russell S.L."/>
            <person name="Pepper-Tunick E."/>
            <person name="Svedberg J."/>
            <person name="Byrne A."/>
            <person name="Ruelas Castillo J."/>
            <person name="Vollmers C."/>
            <person name="Beinart R.A."/>
            <person name="Corbett-Detig R."/>
        </authorList>
    </citation>
    <scope>NUCLEOTIDE SEQUENCE [LARGE SCALE GENOMIC DNA]</scope>
    <source>
        <strain evidence="2">Santa_Monica_outfall</strain>
    </source>
</reference>
<organism evidence="2 3">
    <name type="scientific">Candidatus Reidiella endopervernicosa</name>
    <dbReference type="NCBI Taxonomy" id="2738883"/>
    <lineage>
        <taxon>Bacteria</taxon>
        <taxon>Pseudomonadati</taxon>
        <taxon>Pseudomonadota</taxon>
        <taxon>Gammaproteobacteria</taxon>
        <taxon>Candidatus Reidiella</taxon>
    </lineage>
</organism>
<dbReference type="PANTHER" id="PTHR30433">
    <property type="entry name" value="CHEMOTAXIS PROTEIN MOTA"/>
    <property type="match status" value="1"/>
</dbReference>
<evidence type="ECO:0000313" key="3">
    <source>
        <dbReference type="Proteomes" id="UP000509658"/>
    </source>
</evidence>
<dbReference type="GO" id="GO:0071978">
    <property type="term" value="P:bacterial-type flagellum-dependent swarming motility"/>
    <property type="evidence" value="ECO:0007669"/>
    <property type="project" value="InterPro"/>
</dbReference>
<protein>
    <recommendedName>
        <fullName evidence="4">Flagellar motor protein PomA</fullName>
    </recommendedName>
</protein>
<dbReference type="Proteomes" id="UP000509658">
    <property type="component" value="Chromosome"/>
</dbReference>
<dbReference type="KEGG" id="rev:HUE57_14015"/>
<dbReference type="RefSeq" id="WP_174673392.1">
    <property type="nucleotide sequence ID" value="NZ_CP054491.1"/>
</dbReference>
<keyword evidence="3" id="KW-1185">Reference proteome</keyword>
<feature type="transmembrane region" description="Helical" evidence="1">
    <location>
        <begin position="36"/>
        <end position="59"/>
    </location>
</feature>
<evidence type="ECO:0000256" key="1">
    <source>
        <dbReference type="SAM" id="Phobius"/>
    </source>
</evidence>
<dbReference type="InterPro" id="IPR047055">
    <property type="entry name" value="MotA-like"/>
</dbReference>
<sequence length="88" mass="9154">MDLATLIGLLGAFGIITAAIILGGSALLFINIPSLLIVGGGSLLVVLMKFPLGHFLAAFKIALKAFLHKSESANADRHGERSEAVSPR</sequence>
<keyword evidence="1" id="KW-1133">Transmembrane helix</keyword>
<evidence type="ECO:0000313" key="2">
    <source>
        <dbReference type="EMBL" id="QKQ27274.1"/>
    </source>
</evidence>